<dbReference type="SUPFAM" id="SSF51735">
    <property type="entry name" value="NAD(P)-binding Rossmann-fold domains"/>
    <property type="match status" value="1"/>
</dbReference>
<feature type="domain" description="NAD-dependent epimerase/dehydratase" evidence="1">
    <location>
        <begin position="6"/>
        <end position="206"/>
    </location>
</feature>
<evidence type="ECO:0000313" key="2">
    <source>
        <dbReference type="EMBL" id="VAW94130.1"/>
    </source>
</evidence>
<dbReference type="AlphaFoldDB" id="A0A3B0ZY11"/>
<dbReference type="CDD" id="cd05271">
    <property type="entry name" value="NDUFA9_like_SDR_a"/>
    <property type="match status" value="1"/>
</dbReference>
<dbReference type="GO" id="GO:0044877">
    <property type="term" value="F:protein-containing complex binding"/>
    <property type="evidence" value="ECO:0007669"/>
    <property type="project" value="TreeGrafter"/>
</dbReference>
<sequence length="317" mass="35200">MNKQQICIIGGSGFVGLHLCAHLVKQGYRIRVLTRNAEAAKNIRVLPGVELRQADVHDPAALAVQFRDQAAVINLVGILNERRQGGFQAAHVELPRRIVAACQTAGVRRLLHMSALKADLPDPPSEYLRSKGEGERLVLAAEGLDATVFRPSVIFGPEDDFFNRFAGLLALAPGMFPLACAEARFAPVYVGDVAEAFVRALRIKETLGQGYELCGPRPYSLREIVTYVAQLRGYRRHIIGLGPRLSQLQARVMEFLPGKPFTRDNYRSTLCDSLCKSHFPEVFGITPTPVEAVVPAYLGPREHNHYLSRLRQRARRD</sequence>
<evidence type="ECO:0000259" key="1">
    <source>
        <dbReference type="Pfam" id="PF01370"/>
    </source>
</evidence>
<dbReference type="Gene3D" id="3.40.50.720">
    <property type="entry name" value="NAD(P)-binding Rossmann-like Domain"/>
    <property type="match status" value="1"/>
</dbReference>
<dbReference type="InterPro" id="IPR001509">
    <property type="entry name" value="Epimerase_deHydtase"/>
</dbReference>
<dbReference type="PANTHER" id="PTHR12126">
    <property type="entry name" value="NADH-UBIQUINONE OXIDOREDUCTASE 39 KDA SUBUNIT-RELATED"/>
    <property type="match status" value="1"/>
</dbReference>
<gene>
    <name evidence="2" type="ORF">MNBD_GAMMA20-494</name>
</gene>
<dbReference type="EMBL" id="UOFU01000044">
    <property type="protein sequence ID" value="VAW94130.1"/>
    <property type="molecule type" value="Genomic_DNA"/>
</dbReference>
<name>A0A3B0ZY11_9ZZZZ</name>
<protein>
    <submittedName>
        <fullName evidence="2">NAD-dependent epimerase/dehydratase</fullName>
    </submittedName>
</protein>
<dbReference type="PANTHER" id="PTHR12126:SF11">
    <property type="entry name" value="NADH DEHYDROGENASE [UBIQUINONE] 1 ALPHA SUBCOMPLEX SUBUNIT 9, MITOCHONDRIAL"/>
    <property type="match status" value="1"/>
</dbReference>
<proteinExistence type="predicted"/>
<dbReference type="InterPro" id="IPR051207">
    <property type="entry name" value="ComplexI_NDUFA9_subunit"/>
</dbReference>
<reference evidence="2" key="1">
    <citation type="submission" date="2018-06" db="EMBL/GenBank/DDBJ databases">
        <authorList>
            <person name="Zhirakovskaya E."/>
        </authorList>
    </citation>
    <scope>NUCLEOTIDE SEQUENCE</scope>
</reference>
<dbReference type="Pfam" id="PF01370">
    <property type="entry name" value="Epimerase"/>
    <property type="match status" value="1"/>
</dbReference>
<accession>A0A3B0ZY11</accession>
<dbReference type="InterPro" id="IPR036291">
    <property type="entry name" value="NAD(P)-bd_dom_sf"/>
</dbReference>
<organism evidence="2">
    <name type="scientific">hydrothermal vent metagenome</name>
    <dbReference type="NCBI Taxonomy" id="652676"/>
    <lineage>
        <taxon>unclassified sequences</taxon>
        <taxon>metagenomes</taxon>
        <taxon>ecological metagenomes</taxon>
    </lineage>
</organism>